<gene>
    <name evidence="2" type="ORF">GCM10023116_18710</name>
</gene>
<dbReference type="SUPFAM" id="SSF82199">
    <property type="entry name" value="SET domain"/>
    <property type="match status" value="1"/>
</dbReference>
<dbReference type="InterPro" id="IPR001214">
    <property type="entry name" value="SET_dom"/>
</dbReference>
<dbReference type="Pfam" id="PF00856">
    <property type="entry name" value="SET"/>
    <property type="match status" value="1"/>
</dbReference>
<name>A0ABP8V199_9GAMM</name>
<evidence type="ECO:0000313" key="2">
    <source>
        <dbReference type="EMBL" id="GAA4649597.1"/>
    </source>
</evidence>
<dbReference type="Gene3D" id="2.170.270.10">
    <property type="entry name" value="SET domain"/>
    <property type="match status" value="1"/>
</dbReference>
<protein>
    <recommendedName>
        <fullName evidence="1">SET domain-containing protein</fullName>
    </recommendedName>
</protein>
<dbReference type="InterPro" id="IPR046341">
    <property type="entry name" value="SET_dom_sf"/>
</dbReference>
<comment type="caution">
    <text evidence="2">The sequence shown here is derived from an EMBL/GenBank/DDBJ whole genome shotgun (WGS) entry which is preliminary data.</text>
</comment>
<reference evidence="3" key="1">
    <citation type="journal article" date="2019" name="Int. J. Syst. Evol. Microbiol.">
        <title>The Global Catalogue of Microorganisms (GCM) 10K type strain sequencing project: providing services to taxonomists for standard genome sequencing and annotation.</title>
        <authorList>
            <consortium name="The Broad Institute Genomics Platform"/>
            <consortium name="The Broad Institute Genome Sequencing Center for Infectious Disease"/>
            <person name="Wu L."/>
            <person name="Ma J."/>
        </authorList>
    </citation>
    <scope>NUCLEOTIDE SEQUENCE [LARGE SCALE GENOMIC DNA]</scope>
    <source>
        <strain evidence="3">JCM 17805</strain>
    </source>
</reference>
<keyword evidence="3" id="KW-1185">Reference proteome</keyword>
<dbReference type="Proteomes" id="UP001500604">
    <property type="component" value="Unassembled WGS sequence"/>
</dbReference>
<organism evidence="2 3">
    <name type="scientific">Kistimonas scapharcae</name>
    <dbReference type="NCBI Taxonomy" id="1036133"/>
    <lineage>
        <taxon>Bacteria</taxon>
        <taxon>Pseudomonadati</taxon>
        <taxon>Pseudomonadota</taxon>
        <taxon>Gammaproteobacteria</taxon>
        <taxon>Oceanospirillales</taxon>
        <taxon>Endozoicomonadaceae</taxon>
        <taxon>Kistimonas</taxon>
    </lineage>
</organism>
<evidence type="ECO:0000313" key="3">
    <source>
        <dbReference type="Proteomes" id="UP001500604"/>
    </source>
</evidence>
<evidence type="ECO:0000259" key="1">
    <source>
        <dbReference type="Pfam" id="PF00856"/>
    </source>
</evidence>
<sequence>MVIRKKYVVFKLSNDLSAFQQVRRLQGSQQTPCKIIPMKNDRYIAWSNRWIENTDIEIGRNGSNNLRYLNHSKRANVHLISHPFERYIPWEMRHGLSIEVFAIHDIRCGTEALFDYDPKTKDKYIKFYLATVSALDPLHKIRIAEQLNKGKYSKTPVQTTWQPA</sequence>
<proteinExistence type="predicted"/>
<dbReference type="CDD" id="cd08161">
    <property type="entry name" value="SET"/>
    <property type="match status" value="1"/>
</dbReference>
<dbReference type="EMBL" id="BAABFL010000150">
    <property type="protein sequence ID" value="GAA4649597.1"/>
    <property type="molecule type" value="Genomic_DNA"/>
</dbReference>
<accession>A0ABP8V199</accession>
<feature type="domain" description="SET" evidence="1">
    <location>
        <begin position="60"/>
        <end position="116"/>
    </location>
</feature>
<dbReference type="RefSeq" id="WP_345195500.1">
    <property type="nucleotide sequence ID" value="NZ_BAABFL010000150.1"/>
</dbReference>